<evidence type="ECO:0000313" key="4">
    <source>
        <dbReference type="Proteomes" id="UP001595952"/>
    </source>
</evidence>
<evidence type="ECO:0000313" key="3">
    <source>
        <dbReference type="EMBL" id="MFC4638224.1"/>
    </source>
</evidence>
<evidence type="ECO:0000259" key="2">
    <source>
        <dbReference type="Pfam" id="PF01636"/>
    </source>
</evidence>
<dbReference type="PANTHER" id="PTHR21064">
    <property type="entry name" value="AMINOGLYCOSIDE PHOSPHOTRANSFERASE DOMAIN-CONTAINING PROTEIN-RELATED"/>
    <property type="match status" value="1"/>
</dbReference>
<name>A0ABV9I9T9_9DEIO</name>
<comment type="similarity">
    <text evidence="1">Belongs to the pseudomonas-type ThrB family.</text>
</comment>
<dbReference type="Proteomes" id="UP001595952">
    <property type="component" value="Unassembled WGS sequence"/>
</dbReference>
<feature type="domain" description="Aminoglycoside phosphotransferase" evidence="2">
    <location>
        <begin position="42"/>
        <end position="265"/>
    </location>
</feature>
<dbReference type="Pfam" id="PF01636">
    <property type="entry name" value="APH"/>
    <property type="match status" value="1"/>
</dbReference>
<dbReference type="InterPro" id="IPR050249">
    <property type="entry name" value="Pseudomonas-type_ThrB"/>
</dbReference>
<protein>
    <submittedName>
        <fullName evidence="3">Phosphotransferase enzyme family protein</fullName>
    </submittedName>
</protein>
<proteinExistence type="inferred from homology"/>
<sequence length="328" mass="35549">MTLRPGAVPPLVPDGLLRSALDAYDLPGPLEILFLRRGFNDHYELTAAQAGTRPSLKYILRVYLVDKPYLRGTADIEDELRALVILAGQGVPVSAPLPRRDGAVMGTLTADGFSRPVALFTYAAGEEIRGEALEDGAARHLGQAVARMHAVADAQGLGARRYTLDETMLVDRPVAALRAVLGQDAPGLEAYGERLKAELRKLPRTPGVFGFIHGDLHTGNFRMLGDRCTLFDFDHGGQGWRAYDLAALRMSLPDQSWAALLEGYRSVRPFTAPEEAALPLLVRARQLWDPGDFLAMRATGAWGSAPLSELGQAQVLEQVLALLQPPPA</sequence>
<dbReference type="InterPro" id="IPR011009">
    <property type="entry name" value="Kinase-like_dom_sf"/>
</dbReference>
<keyword evidence="4" id="KW-1185">Reference proteome</keyword>
<dbReference type="EMBL" id="JBHSEI010000005">
    <property type="protein sequence ID" value="MFC4638224.1"/>
    <property type="molecule type" value="Genomic_DNA"/>
</dbReference>
<accession>A0ABV9I9T9</accession>
<evidence type="ECO:0000256" key="1">
    <source>
        <dbReference type="ARBA" id="ARBA00038240"/>
    </source>
</evidence>
<gene>
    <name evidence="3" type="ORF">ACFO0D_07700</name>
</gene>
<dbReference type="RefSeq" id="WP_380061233.1">
    <property type="nucleotide sequence ID" value="NZ_JBHSEI010000005.1"/>
</dbReference>
<dbReference type="Gene3D" id="3.30.200.20">
    <property type="entry name" value="Phosphorylase Kinase, domain 1"/>
    <property type="match status" value="1"/>
</dbReference>
<organism evidence="3 4">
    <name type="scientific">Deinococcus hohokamensis</name>
    <dbReference type="NCBI Taxonomy" id="309883"/>
    <lineage>
        <taxon>Bacteria</taxon>
        <taxon>Thermotogati</taxon>
        <taxon>Deinococcota</taxon>
        <taxon>Deinococci</taxon>
        <taxon>Deinococcales</taxon>
        <taxon>Deinococcaceae</taxon>
        <taxon>Deinococcus</taxon>
    </lineage>
</organism>
<dbReference type="Gene3D" id="3.90.1200.10">
    <property type="match status" value="1"/>
</dbReference>
<reference evidence="4" key="1">
    <citation type="journal article" date="2019" name="Int. J. Syst. Evol. Microbiol.">
        <title>The Global Catalogue of Microorganisms (GCM) 10K type strain sequencing project: providing services to taxonomists for standard genome sequencing and annotation.</title>
        <authorList>
            <consortium name="The Broad Institute Genomics Platform"/>
            <consortium name="The Broad Institute Genome Sequencing Center for Infectious Disease"/>
            <person name="Wu L."/>
            <person name="Ma J."/>
        </authorList>
    </citation>
    <scope>NUCLEOTIDE SEQUENCE [LARGE SCALE GENOMIC DNA]</scope>
    <source>
        <strain evidence="4">CCUG 55995</strain>
    </source>
</reference>
<comment type="caution">
    <text evidence="3">The sequence shown here is derived from an EMBL/GenBank/DDBJ whole genome shotgun (WGS) entry which is preliminary data.</text>
</comment>
<dbReference type="SUPFAM" id="SSF56112">
    <property type="entry name" value="Protein kinase-like (PK-like)"/>
    <property type="match status" value="1"/>
</dbReference>
<dbReference type="PANTHER" id="PTHR21064:SF6">
    <property type="entry name" value="AMINOGLYCOSIDE PHOSPHOTRANSFERASE DOMAIN-CONTAINING PROTEIN"/>
    <property type="match status" value="1"/>
</dbReference>
<dbReference type="InterPro" id="IPR002575">
    <property type="entry name" value="Aminoglycoside_PTrfase"/>
</dbReference>